<name>A0AAV7P3K4_PLEWA</name>
<gene>
    <name evidence="1" type="ORF">NDU88_000223</name>
</gene>
<organism evidence="1 2">
    <name type="scientific">Pleurodeles waltl</name>
    <name type="common">Iberian ribbed newt</name>
    <dbReference type="NCBI Taxonomy" id="8319"/>
    <lineage>
        <taxon>Eukaryota</taxon>
        <taxon>Metazoa</taxon>
        <taxon>Chordata</taxon>
        <taxon>Craniata</taxon>
        <taxon>Vertebrata</taxon>
        <taxon>Euteleostomi</taxon>
        <taxon>Amphibia</taxon>
        <taxon>Batrachia</taxon>
        <taxon>Caudata</taxon>
        <taxon>Salamandroidea</taxon>
        <taxon>Salamandridae</taxon>
        <taxon>Pleurodelinae</taxon>
        <taxon>Pleurodeles</taxon>
    </lineage>
</organism>
<accession>A0AAV7P3K4</accession>
<dbReference type="EMBL" id="JANPWB010000011">
    <property type="protein sequence ID" value="KAJ1121704.1"/>
    <property type="molecule type" value="Genomic_DNA"/>
</dbReference>
<evidence type="ECO:0000313" key="2">
    <source>
        <dbReference type="Proteomes" id="UP001066276"/>
    </source>
</evidence>
<reference evidence="1" key="1">
    <citation type="journal article" date="2022" name="bioRxiv">
        <title>Sequencing and chromosome-scale assembly of the giantPleurodeles waltlgenome.</title>
        <authorList>
            <person name="Brown T."/>
            <person name="Elewa A."/>
            <person name="Iarovenko S."/>
            <person name="Subramanian E."/>
            <person name="Araus A.J."/>
            <person name="Petzold A."/>
            <person name="Susuki M."/>
            <person name="Suzuki K.-i.T."/>
            <person name="Hayashi T."/>
            <person name="Toyoda A."/>
            <person name="Oliveira C."/>
            <person name="Osipova E."/>
            <person name="Leigh N.D."/>
            <person name="Simon A."/>
            <person name="Yun M.H."/>
        </authorList>
    </citation>
    <scope>NUCLEOTIDE SEQUENCE</scope>
    <source>
        <strain evidence="1">20211129_DDA</strain>
        <tissue evidence="1">Liver</tissue>
    </source>
</reference>
<evidence type="ECO:0000313" key="1">
    <source>
        <dbReference type="EMBL" id="KAJ1121704.1"/>
    </source>
</evidence>
<dbReference type="Proteomes" id="UP001066276">
    <property type="component" value="Chromosome 7"/>
</dbReference>
<sequence>MSALYSSDSGSAAGLSYRQDCVLTAEVASEERFSQLWRCGSAAGLSCRQDCVLTAAASSEERLLQLWQWFCSRAQLQEGLCAGGSSAFPSSGSGFAGQAQLQARLRADGGSVSSVSGAPFTALAVVLWPGSVTGRTVCSRRKQCQRSAFYSSDGGSVAGLSYRQDCVLMAEVASEERLLQL</sequence>
<keyword evidence="2" id="KW-1185">Reference proteome</keyword>
<proteinExistence type="predicted"/>
<comment type="caution">
    <text evidence="1">The sequence shown here is derived from an EMBL/GenBank/DDBJ whole genome shotgun (WGS) entry which is preliminary data.</text>
</comment>
<dbReference type="AlphaFoldDB" id="A0AAV7P3K4"/>
<protein>
    <submittedName>
        <fullName evidence="1">Uncharacterized protein</fullName>
    </submittedName>
</protein>